<proteinExistence type="predicted"/>
<dbReference type="SUPFAM" id="SSF88697">
    <property type="entry name" value="PUA domain-like"/>
    <property type="match status" value="1"/>
</dbReference>
<keyword evidence="4" id="KW-1185">Reference proteome</keyword>
<dbReference type="SMART" id="SM00464">
    <property type="entry name" value="LON"/>
    <property type="match status" value="1"/>
</dbReference>
<organism evidence="3 4">
    <name type="scientific">Periplaneta americana</name>
    <name type="common">American cockroach</name>
    <name type="synonym">Blatta americana</name>
    <dbReference type="NCBI Taxonomy" id="6978"/>
    <lineage>
        <taxon>Eukaryota</taxon>
        <taxon>Metazoa</taxon>
        <taxon>Ecdysozoa</taxon>
        <taxon>Arthropoda</taxon>
        <taxon>Hexapoda</taxon>
        <taxon>Insecta</taxon>
        <taxon>Pterygota</taxon>
        <taxon>Neoptera</taxon>
        <taxon>Polyneoptera</taxon>
        <taxon>Dictyoptera</taxon>
        <taxon>Blattodea</taxon>
        <taxon>Blattoidea</taxon>
        <taxon>Blattidae</taxon>
        <taxon>Blattinae</taxon>
        <taxon>Periplaneta</taxon>
    </lineage>
</organism>
<name>A0ABQ8TLB5_PERAM</name>
<evidence type="ECO:0000313" key="4">
    <source>
        <dbReference type="Proteomes" id="UP001148838"/>
    </source>
</evidence>
<dbReference type="PANTHER" id="PTHR43718">
    <property type="entry name" value="LON PROTEASE"/>
    <property type="match status" value="1"/>
</dbReference>
<dbReference type="Pfam" id="PF02190">
    <property type="entry name" value="LON_substr_bdg"/>
    <property type="match status" value="1"/>
</dbReference>
<dbReference type="InterPro" id="IPR027065">
    <property type="entry name" value="Lon_Prtase"/>
</dbReference>
<accession>A0ABQ8TLB5</accession>
<gene>
    <name evidence="3" type="ORF">ANN_13602</name>
</gene>
<dbReference type="PROSITE" id="PS51787">
    <property type="entry name" value="LON_N"/>
    <property type="match status" value="1"/>
</dbReference>
<feature type="region of interest" description="Disordered" evidence="1">
    <location>
        <begin position="137"/>
        <end position="184"/>
    </location>
</feature>
<dbReference type="Gene3D" id="2.30.130.40">
    <property type="entry name" value="LON domain-like"/>
    <property type="match status" value="1"/>
</dbReference>
<dbReference type="Proteomes" id="UP001148838">
    <property type="component" value="Unassembled WGS sequence"/>
</dbReference>
<dbReference type="InterPro" id="IPR046336">
    <property type="entry name" value="Lon_prtase_N_sf"/>
</dbReference>
<evidence type="ECO:0000259" key="2">
    <source>
        <dbReference type="PROSITE" id="PS51787"/>
    </source>
</evidence>
<sequence>MALYWTRTSHCNQQIKCNNRIKSMGQKTPKKMITNPTLIDLVRRKVKLNQPYVGVFLKTSEENESDIVSNLSDVYTVGTFAQIHEMQDLGDRLRLVVMAHRRIRILGQIIEDSEAPPEMTIKFPIFKTAINVSLEDTEVERRRRKRRKKKNAVEPSSVSDEGEKSENNDTQDTAAEEIPKTQPVLMVEVENVTHEKFRQTEEVKALTQEVIKTIRDIISMNPLYRESLQQMLHTGQRVVDNPVYLSDLGAALTGAEPAELQQVLEEMDIPKRLMLSLSLLKKEFELSKLQQKIGREVEEKVKQQHRKYILHEQLRVIKKELGLEKDDKDAIEEKFRERIKVSLCDKYKSKTVPKSVMEVLDEELNKLSFLESHSSEFK</sequence>
<protein>
    <recommendedName>
        <fullName evidence="2">Lon N-terminal domain-containing protein</fullName>
    </recommendedName>
</protein>
<reference evidence="3 4" key="1">
    <citation type="journal article" date="2022" name="Allergy">
        <title>Genome assembly and annotation of Periplaneta americana reveal a comprehensive cockroach allergen profile.</title>
        <authorList>
            <person name="Wang L."/>
            <person name="Xiong Q."/>
            <person name="Saelim N."/>
            <person name="Wang L."/>
            <person name="Nong W."/>
            <person name="Wan A.T."/>
            <person name="Shi M."/>
            <person name="Liu X."/>
            <person name="Cao Q."/>
            <person name="Hui J.H.L."/>
            <person name="Sookrung N."/>
            <person name="Leung T.F."/>
            <person name="Tungtrongchitr A."/>
            <person name="Tsui S.K.W."/>
        </authorList>
    </citation>
    <scope>NUCLEOTIDE SEQUENCE [LARGE SCALE GENOMIC DNA]</scope>
    <source>
        <strain evidence="3">PWHHKU_190912</strain>
    </source>
</reference>
<dbReference type="PANTHER" id="PTHR43718:SF2">
    <property type="entry name" value="LON PROTEASE HOMOLOG, MITOCHONDRIAL"/>
    <property type="match status" value="1"/>
</dbReference>
<dbReference type="EMBL" id="JAJSOF020000009">
    <property type="protein sequence ID" value="KAJ4446901.1"/>
    <property type="molecule type" value="Genomic_DNA"/>
</dbReference>
<comment type="caution">
    <text evidence="3">The sequence shown here is derived from an EMBL/GenBank/DDBJ whole genome shotgun (WGS) entry which is preliminary data.</text>
</comment>
<evidence type="ECO:0000313" key="3">
    <source>
        <dbReference type="EMBL" id="KAJ4446901.1"/>
    </source>
</evidence>
<evidence type="ECO:0000256" key="1">
    <source>
        <dbReference type="SAM" id="MobiDB-lite"/>
    </source>
</evidence>
<dbReference type="Gene3D" id="1.20.58.1480">
    <property type="match status" value="1"/>
</dbReference>
<dbReference type="InterPro" id="IPR015947">
    <property type="entry name" value="PUA-like_sf"/>
</dbReference>
<dbReference type="InterPro" id="IPR003111">
    <property type="entry name" value="Lon_prtase_N"/>
</dbReference>
<dbReference type="Gene3D" id="1.20.5.5270">
    <property type="match status" value="1"/>
</dbReference>
<feature type="domain" description="Lon N-terminal" evidence="2">
    <location>
        <begin position="12"/>
        <end position="284"/>
    </location>
</feature>